<evidence type="ECO:0000256" key="1">
    <source>
        <dbReference type="SAM" id="Phobius"/>
    </source>
</evidence>
<reference evidence="2" key="1">
    <citation type="journal article" date="2020" name="mSystems">
        <title>Genome- and Community-Level Interaction Insights into Carbon Utilization and Element Cycling Functions of Hydrothermarchaeota in Hydrothermal Sediment.</title>
        <authorList>
            <person name="Zhou Z."/>
            <person name="Liu Y."/>
            <person name="Xu W."/>
            <person name="Pan J."/>
            <person name="Luo Z.H."/>
            <person name="Li M."/>
        </authorList>
    </citation>
    <scope>NUCLEOTIDE SEQUENCE [LARGE SCALE GENOMIC DNA]</scope>
    <source>
        <strain evidence="2">SpSt-23</strain>
    </source>
</reference>
<dbReference type="EMBL" id="DSJT01000019">
    <property type="protein sequence ID" value="HEF87306.1"/>
    <property type="molecule type" value="Genomic_DNA"/>
</dbReference>
<accession>A0A7C2FZ69</accession>
<gene>
    <name evidence="2" type="ORF">ENP55_03255</name>
</gene>
<organism evidence="2">
    <name type="scientific">Thermosphaera aggregans</name>
    <dbReference type="NCBI Taxonomy" id="54254"/>
    <lineage>
        <taxon>Archaea</taxon>
        <taxon>Thermoproteota</taxon>
        <taxon>Thermoprotei</taxon>
        <taxon>Desulfurococcales</taxon>
        <taxon>Desulfurococcaceae</taxon>
        <taxon>Thermosphaera</taxon>
    </lineage>
</organism>
<feature type="transmembrane region" description="Helical" evidence="1">
    <location>
        <begin position="36"/>
        <end position="54"/>
    </location>
</feature>
<protein>
    <submittedName>
        <fullName evidence="2">Uncharacterized protein</fullName>
    </submittedName>
</protein>
<name>A0A7C2FZ69_9CREN</name>
<evidence type="ECO:0000313" key="2">
    <source>
        <dbReference type="EMBL" id="HEF87306.1"/>
    </source>
</evidence>
<comment type="caution">
    <text evidence="2">The sequence shown here is derived from an EMBL/GenBank/DDBJ whole genome shotgun (WGS) entry which is preliminary data.</text>
</comment>
<proteinExistence type="predicted"/>
<keyword evidence="1" id="KW-0812">Transmembrane</keyword>
<sequence length="76" mass="7959">MKPKEALGLLITIIAIGIVLYAYISTGGIVKGDISVAAGVSGFILILVGPYLWLGEVPSAVKKFVEAKTGVKLEEK</sequence>
<keyword evidence="1" id="KW-1133">Transmembrane helix</keyword>
<feature type="transmembrane region" description="Helical" evidence="1">
    <location>
        <begin position="6"/>
        <end position="24"/>
    </location>
</feature>
<keyword evidence="1" id="KW-0472">Membrane</keyword>
<dbReference type="AlphaFoldDB" id="A0A7C2FZ69"/>